<name>A0A9Q1ITV1_SYNKA</name>
<sequence length="114" mass="12396">MSDLTCVEDDVLLPDPQECLVCTGVLSTDQGVGVVIPREVHSNFNPAIEWNGVSIDGEDVKAPFCSKEFFAMSHLVARVLDSLQTPHCSVSFFTTHKAVVAVWETLFNALGTTI</sequence>
<proteinExistence type="predicted"/>
<keyword evidence="2" id="KW-1185">Reference proteome</keyword>
<evidence type="ECO:0000313" key="2">
    <source>
        <dbReference type="Proteomes" id="UP001152622"/>
    </source>
</evidence>
<evidence type="ECO:0000313" key="1">
    <source>
        <dbReference type="EMBL" id="KAJ8353342.1"/>
    </source>
</evidence>
<dbReference type="AlphaFoldDB" id="A0A9Q1ITV1"/>
<accession>A0A9Q1ITV1</accession>
<comment type="caution">
    <text evidence="1">The sequence shown here is derived from an EMBL/GenBank/DDBJ whole genome shotgun (WGS) entry which is preliminary data.</text>
</comment>
<protein>
    <submittedName>
        <fullName evidence="1">Uncharacterized protein</fullName>
    </submittedName>
</protein>
<gene>
    <name evidence="1" type="ORF">SKAU_G00209090</name>
</gene>
<dbReference type="Proteomes" id="UP001152622">
    <property type="component" value="Chromosome 7"/>
</dbReference>
<reference evidence="1" key="1">
    <citation type="journal article" date="2023" name="Science">
        <title>Genome structures resolve the early diversification of teleost fishes.</title>
        <authorList>
            <person name="Parey E."/>
            <person name="Louis A."/>
            <person name="Montfort J."/>
            <person name="Bouchez O."/>
            <person name="Roques C."/>
            <person name="Iampietro C."/>
            <person name="Lluch J."/>
            <person name="Castinel A."/>
            <person name="Donnadieu C."/>
            <person name="Desvignes T."/>
            <person name="Floi Bucao C."/>
            <person name="Jouanno E."/>
            <person name="Wen M."/>
            <person name="Mejri S."/>
            <person name="Dirks R."/>
            <person name="Jansen H."/>
            <person name="Henkel C."/>
            <person name="Chen W.J."/>
            <person name="Zahm M."/>
            <person name="Cabau C."/>
            <person name="Klopp C."/>
            <person name="Thompson A.W."/>
            <person name="Robinson-Rechavi M."/>
            <person name="Braasch I."/>
            <person name="Lecointre G."/>
            <person name="Bobe J."/>
            <person name="Postlethwait J.H."/>
            <person name="Berthelot C."/>
            <person name="Roest Crollius H."/>
            <person name="Guiguen Y."/>
        </authorList>
    </citation>
    <scope>NUCLEOTIDE SEQUENCE</scope>
    <source>
        <strain evidence="1">WJC10195</strain>
    </source>
</reference>
<organism evidence="1 2">
    <name type="scientific">Synaphobranchus kaupii</name>
    <name type="common">Kaup's arrowtooth eel</name>
    <dbReference type="NCBI Taxonomy" id="118154"/>
    <lineage>
        <taxon>Eukaryota</taxon>
        <taxon>Metazoa</taxon>
        <taxon>Chordata</taxon>
        <taxon>Craniata</taxon>
        <taxon>Vertebrata</taxon>
        <taxon>Euteleostomi</taxon>
        <taxon>Actinopterygii</taxon>
        <taxon>Neopterygii</taxon>
        <taxon>Teleostei</taxon>
        <taxon>Anguilliformes</taxon>
        <taxon>Synaphobranchidae</taxon>
        <taxon>Synaphobranchus</taxon>
    </lineage>
</organism>
<dbReference type="EMBL" id="JAINUF010000007">
    <property type="protein sequence ID" value="KAJ8353342.1"/>
    <property type="molecule type" value="Genomic_DNA"/>
</dbReference>